<dbReference type="Proteomes" id="UP000177390">
    <property type="component" value="Unassembled WGS sequence"/>
</dbReference>
<gene>
    <name evidence="1" type="ORF">A3D09_00665</name>
</gene>
<dbReference type="AlphaFoldDB" id="A0A1F5ETT2"/>
<evidence type="ECO:0000313" key="1">
    <source>
        <dbReference type="EMBL" id="OGD70801.1"/>
    </source>
</evidence>
<evidence type="ECO:0000313" key="2">
    <source>
        <dbReference type="Proteomes" id="UP000177390"/>
    </source>
</evidence>
<protein>
    <submittedName>
        <fullName evidence="1">Uncharacterized protein</fullName>
    </submittedName>
</protein>
<organism evidence="1 2">
    <name type="scientific">Candidatus Collierbacteria bacterium RIFCSPHIGHO2_02_FULL_49_10</name>
    <dbReference type="NCBI Taxonomy" id="1817723"/>
    <lineage>
        <taxon>Bacteria</taxon>
        <taxon>Candidatus Collieribacteriota</taxon>
    </lineage>
</organism>
<accession>A0A1F5ETT2</accession>
<comment type="caution">
    <text evidence="1">The sequence shown here is derived from an EMBL/GenBank/DDBJ whole genome shotgun (WGS) entry which is preliminary data.</text>
</comment>
<sequence>MICGKEKLFEAITGPRWEIVESTGELFLYNRERNRRFSYFVQEEWYGGVIATLGVSFRNGYGEWTGVLSMNHLLTDEGEERVSFLILTRADGTNPLDEMVFYDTKRRWEMGGGSLPEHPLSERVAKDRKELLYEREQLPEKLDYELTANLFVKQMIDGEVERPVLVPEGLFRYVEPVELAPGTMATYANLTVAGRLMADAKTPEESRVATSIFSLVLDRDIMRFPK</sequence>
<reference evidence="1 2" key="1">
    <citation type="journal article" date="2016" name="Nat. Commun.">
        <title>Thousands of microbial genomes shed light on interconnected biogeochemical processes in an aquifer system.</title>
        <authorList>
            <person name="Anantharaman K."/>
            <person name="Brown C.T."/>
            <person name="Hug L.A."/>
            <person name="Sharon I."/>
            <person name="Castelle C.J."/>
            <person name="Probst A.J."/>
            <person name="Thomas B.C."/>
            <person name="Singh A."/>
            <person name="Wilkins M.J."/>
            <person name="Karaoz U."/>
            <person name="Brodie E.L."/>
            <person name="Williams K.H."/>
            <person name="Hubbard S.S."/>
            <person name="Banfield J.F."/>
        </authorList>
    </citation>
    <scope>NUCLEOTIDE SEQUENCE [LARGE SCALE GENOMIC DNA]</scope>
</reference>
<dbReference type="EMBL" id="MFAH01000043">
    <property type="protein sequence ID" value="OGD70801.1"/>
    <property type="molecule type" value="Genomic_DNA"/>
</dbReference>
<name>A0A1F5ETT2_9BACT</name>
<proteinExistence type="predicted"/>